<evidence type="ECO:0000313" key="4">
    <source>
        <dbReference type="Proteomes" id="UP000184518"/>
    </source>
</evidence>
<dbReference type="RefSeq" id="WP_072961506.1">
    <property type="nucleotide sequence ID" value="NZ_FQUT01000012.1"/>
</dbReference>
<dbReference type="OrthoDB" id="5295174at2"/>
<dbReference type="Proteomes" id="UP000184518">
    <property type="component" value="Unassembled WGS sequence"/>
</dbReference>
<evidence type="ECO:0000256" key="1">
    <source>
        <dbReference type="SAM" id="Phobius"/>
    </source>
</evidence>
<feature type="transmembrane region" description="Helical" evidence="1">
    <location>
        <begin position="388"/>
        <end position="408"/>
    </location>
</feature>
<feature type="domain" description="HTH araC/xylS-type" evidence="2">
    <location>
        <begin position="454"/>
        <end position="562"/>
    </location>
</feature>
<reference evidence="4" key="1">
    <citation type="submission" date="2016-11" db="EMBL/GenBank/DDBJ databases">
        <authorList>
            <person name="Varghese N."/>
            <person name="Submissions S."/>
        </authorList>
    </citation>
    <scope>NUCLEOTIDE SEQUENCE [LARGE SCALE GENOMIC DNA]</scope>
    <source>
        <strain evidence="4">DSM 27619</strain>
    </source>
</reference>
<dbReference type="PROSITE" id="PS01124">
    <property type="entry name" value="HTH_ARAC_FAMILY_2"/>
    <property type="match status" value="1"/>
</dbReference>
<protein>
    <submittedName>
        <fullName evidence="3">Helix-turn-helix domain-containing protein</fullName>
    </submittedName>
</protein>
<dbReference type="GO" id="GO:0003700">
    <property type="term" value="F:DNA-binding transcription factor activity"/>
    <property type="evidence" value="ECO:0007669"/>
    <property type="project" value="InterPro"/>
</dbReference>
<dbReference type="SMART" id="SM00342">
    <property type="entry name" value="HTH_ARAC"/>
    <property type="match status" value="1"/>
</dbReference>
<dbReference type="Gene3D" id="1.25.40.10">
    <property type="entry name" value="Tetratricopeptide repeat domain"/>
    <property type="match status" value="2"/>
</dbReference>
<evidence type="ECO:0000313" key="3">
    <source>
        <dbReference type="EMBL" id="SHG25322.1"/>
    </source>
</evidence>
<name>A0A1M5IAN4_9FLAO</name>
<dbReference type="InterPro" id="IPR011990">
    <property type="entry name" value="TPR-like_helical_dom_sf"/>
</dbReference>
<gene>
    <name evidence="3" type="ORF">SAMN05443633_11269</name>
</gene>
<dbReference type="STRING" id="1416778.SAMN05443633_11269"/>
<evidence type="ECO:0000259" key="2">
    <source>
        <dbReference type="PROSITE" id="PS01124"/>
    </source>
</evidence>
<dbReference type="GO" id="GO:0043565">
    <property type="term" value="F:sequence-specific DNA binding"/>
    <property type="evidence" value="ECO:0007669"/>
    <property type="project" value="InterPro"/>
</dbReference>
<dbReference type="AlphaFoldDB" id="A0A1M5IAN4"/>
<dbReference type="Gene3D" id="1.10.10.60">
    <property type="entry name" value="Homeodomain-like"/>
    <property type="match status" value="2"/>
</dbReference>
<sequence length="577" mass="68185">MKPLFYHLLLILPLFLCQPIFAQKKILSDYYLIQRQYENLSENDETALPFVQKRISKAKREKNNLQLYIGYKDARYHSANPFKKLKYADSTIYTANKMRDDSLISSAYLSKGIVYYFNFKKYKLALDEYLKAFDKTKSCKDLYYKNKINYHIGVVRSYMGYYKDALSDFEDARKFFEREIKKDLHPNLMFGNRRGYYNTLHQMAVCYRNLNNQKKADSLIDLGLSSTLNNADFKQEYSYFLKEQGINRFNRKNFRGAIESIRGSLPNLKEVNDFAWLTICYSYLGKSHWKLNNIDEGIKEFEKVDSIFNKHNFVLPEVRKVYENLIDYYEARDNSTKVLYYMKQLLKVDSVLDQDFFYLSSKILRDYDTTKLLREQNRIESMASFKRWAYFTILIVVLVGGFYWLVLYRSRKKSSGKSTFLGIDFGGQVPKTMEEGTYRIRHYNKSDLSSEIVDHILFSLENFEKNKEYLQSSITLGTLAERLQLTEKNLSSVINEHKGASFNRYLSELRIAFITDKLINEPKYLKYSSAALARECGIASRSNFSALFREINGITFNEFIKKQRDELNDFDLKRTTQ</sequence>
<dbReference type="InterPro" id="IPR018060">
    <property type="entry name" value="HTH_AraC"/>
</dbReference>
<keyword evidence="4" id="KW-1185">Reference proteome</keyword>
<dbReference type="EMBL" id="FQUT01000012">
    <property type="protein sequence ID" value="SHG25322.1"/>
    <property type="molecule type" value="Genomic_DNA"/>
</dbReference>
<dbReference type="SUPFAM" id="SSF48452">
    <property type="entry name" value="TPR-like"/>
    <property type="match status" value="1"/>
</dbReference>
<dbReference type="Pfam" id="PF12833">
    <property type="entry name" value="HTH_18"/>
    <property type="match status" value="1"/>
</dbReference>
<keyword evidence="1" id="KW-1133">Transmembrane helix</keyword>
<organism evidence="3 4">
    <name type="scientific">Chryseobacterium arachidis</name>
    <dbReference type="NCBI Taxonomy" id="1416778"/>
    <lineage>
        <taxon>Bacteria</taxon>
        <taxon>Pseudomonadati</taxon>
        <taxon>Bacteroidota</taxon>
        <taxon>Flavobacteriia</taxon>
        <taxon>Flavobacteriales</taxon>
        <taxon>Weeksellaceae</taxon>
        <taxon>Chryseobacterium group</taxon>
        <taxon>Chryseobacterium</taxon>
    </lineage>
</organism>
<proteinExistence type="predicted"/>
<keyword evidence="1" id="KW-0472">Membrane</keyword>
<accession>A0A1M5IAN4</accession>
<keyword evidence="1" id="KW-0812">Transmembrane</keyword>